<keyword evidence="3" id="KW-1185">Reference proteome</keyword>
<sequence>MTDILRAKYCYINLEKSRYVLVYNCPTPLPNIGNRPSDVEKFINLSLAKLQLSYVDLYLIHTPFGLNYRDDETMIPMKPDNTVDLDLSTDLQALWKVNDSIPHSWKMEEQVDLGKAKAIGVSNFSIKQVDKILQVARIRPVTNQVELHIYNQQRELQEHLSKKNITLTAYSSLGTAGTIHFLEQLGTKCELPNLMENPTVKKIAGEVNKTSAQVLLRFVIQRGIATIPKSTNPQRIKQNLDVFNFELTPDQMNRLFILDKKVRILRFEEIFKNVESHPEYPF</sequence>
<dbReference type="PANTHER" id="PTHR11732">
    <property type="entry name" value="ALDO/KETO REDUCTASE"/>
    <property type="match status" value="1"/>
</dbReference>
<dbReference type="InterPro" id="IPR036812">
    <property type="entry name" value="NAD(P)_OxRdtase_dom_sf"/>
</dbReference>
<evidence type="ECO:0000313" key="3">
    <source>
        <dbReference type="Proteomes" id="UP001359485"/>
    </source>
</evidence>
<evidence type="ECO:0000313" key="2">
    <source>
        <dbReference type="EMBL" id="KAK6635131.1"/>
    </source>
</evidence>
<dbReference type="InterPro" id="IPR023210">
    <property type="entry name" value="NADP_OxRdtase_dom"/>
</dbReference>
<organism evidence="2 3">
    <name type="scientific">Polyplax serrata</name>
    <name type="common">Common mouse louse</name>
    <dbReference type="NCBI Taxonomy" id="468196"/>
    <lineage>
        <taxon>Eukaryota</taxon>
        <taxon>Metazoa</taxon>
        <taxon>Ecdysozoa</taxon>
        <taxon>Arthropoda</taxon>
        <taxon>Hexapoda</taxon>
        <taxon>Insecta</taxon>
        <taxon>Pterygota</taxon>
        <taxon>Neoptera</taxon>
        <taxon>Paraneoptera</taxon>
        <taxon>Psocodea</taxon>
        <taxon>Troctomorpha</taxon>
        <taxon>Phthiraptera</taxon>
        <taxon>Anoplura</taxon>
        <taxon>Polyplacidae</taxon>
        <taxon>Polyplax</taxon>
    </lineage>
</organism>
<feature type="domain" description="NADP-dependent oxidoreductase" evidence="1">
    <location>
        <begin position="33"/>
        <end position="255"/>
    </location>
</feature>
<dbReference type="Gene3D" id="3.20.20.100">
    <property type="entry name" value="NADP-dependent oxidoreductase domain"/>
    <property type="match status" value="1"/>
</dbReference>
<name>A0ABR1B5C3_POLSC</name>
<dbReference type="InterPro" id="IPR018170">
    <property type="entry name" value="Aldo/ket_reductase_CS"/>
</dbReference>
<dbReference type="PIRSF" id="PIRSF000097">
    <property type="entry name" value="AKR"/>
    <property type="match status" value="1"/>
</dbReference>
<dbReference type="PRINTS" id="PR00069">
    <property type="entry name" value="ALDKETRDTASE"/>
</dbReference>
<gene>
    <name evidence="2" type="ORF">RUM44_000380</name>
</gene>
<dbReference type="InterPro" id="IPR020471">
    <property type="entry name" value="AKR"/>
</dbReference>
<evidence type="ECO:0000259" key="1">
    <source>
        <dbReference type="Pfam" id="PF00248"/>
    </source>
</evidence>
<dbReference type="SUPFAM" id="SSF51430">
    <property type="entry name" value="NAD(P)-linked oxidoreductase"/>
    <property type="match status" value="1"/>
</dbReference>
<dbReference type="Proteomes" id="UP001359485">
    <property type="component" value="Unassembled WGS sequence"/>
</dbReference>
<comment type="caution">
    <text evidence="2">The sequence shown here is derived from an EMBL/GenBank/DDBJ whole genome shotgun (WGS) entry which is preliminary data.</text>
</comment>
<accession>A0ABR1B5C3</accession>
<dbReference type="Pfam" id="PF00248">
    <property type="entry name" value="Aldo_ket_red"/>
    <property type="match status" value="1"/>
</dbReference>
<dbReference type="PROSITE" id="PS00062">
    <property type="entry name" value="ALDOKETO_REDUCTASE_2"/>
    <property type="match status" value="1"/>
</dbReference>
<dbReference type="EMBL" id="JAWJWF010000003">
    <property type="protein sequence ID" value="KAK6635131.1"/>
    <property type="molecule type" value="Genomic_DNA"/>
</dbReference>
<proteinExistence type="predicted"/>
<reference evidence="2 3" key="1">
    <citation type="submission" date="2023-09" db="EMBL/GenBank/DDBJ databases">
        <title>Genomes of two closely related lineages of the louse Polyplax serrata with different host specificities.</title>
        <authorList>
            <person name="Martinu J."/>
            <person name="Tarabai H."/>
            <person name="Stefka J."/>
            <person name="Hypsa V."/>
        </authorList>
    </citation>
    <scope>NUCLEOTIDE SEQUENCE [LARGE SCALE GENOMIC DNA]</scope>
    <source>
        <strain evidence="2">98ZLc_SE</strain>
    </source>
</reference>
<dbReference type="PROSITE" id="PS00063">
    <property type="entry name" value="ALDOKETO_REDUCTASE_3"/>
    <property type="match status" value="1"/>
</dbReference>
<protein>
    <recommendedName>
        <fullName evidence="1">NADP-dependent oxidoreductase domain-containing protein</fullName>
    </recommendedName>
</protein>